<dbReference type="InterPro" id="IPR050482">
    <property type="entry name" value="Sensor_HK_TwoCompSys"/>
</dbReference>
<proteinExistence type="predicted"/>
<dbReference type="Gene3D" id="1.20.5.1930">
    <property type="match status" value="1"/>
</dbReference>
<feature type="domain" description="Histidine kinase" evidence="6">
    <location>
        <begin position="750"/>
        <end position="838"/>
    </location>
</feature>
<feature type="domain" description="PAS" evidence="7">
    <location>
        <begin position="57"/>
        <end position="100"/>
    </location>
</feature>
<dbReference type="Pfam" id="PF13185">
    <property type="entry name" value="GAF_2"/>
    <property type="match status" value="1"/>
</dbReference>
<dbReference type="SMART" id="SM00387">
    <property type="entry name" value="HATPase_c"/>
    <property type="match status" value="1"/>
</dbReference>
<dbReference type="Pfam" id="PF13426">
    <property type="entry name" value="PAS_9"/>
    <property type="match status" value="3"/>
</dbReference>
<feature type="domain" description="PAC" evidence="8">
    <location>
        <begin position="129"/>
        <end position="179"/>
    </location>
</feature>
<dbReference type="NCBIfam" id="TIGR00229">
    <property type="entry name" value="sensory_box"/>
    <property type="match status" value="2"/>
</dbReference>
<dbReference type="RefSeq" id="WP_275712057.1">
    <property type="nucleotide sequence ID" value="NZ_JAKLTN010000004.1"/>
</dbReference>
<feature type="domain" description="PAC" evidence="8">
    <location>
        <begin position="569"/>
        <end position="621"/>
    </location>
</feature>
<dbReference type="PROSITE" id="PS50113">
    <property type="entry name" value="PAC"/>
    <property type="match status" value="3"/>
</dbReference>
<dbReference type="InterPro" id="IPR029016">
    <property type="entry name" value="GAF-like_dom_sf"/>
</dbReference>
<feature type="coiled-coil region" evidence="4">
    <location>
        <begin position="612"/>
        <end position="639"/>
    </location>
</feature>
<feature type="domain" description="PAS" evidence="7">
    <location>
        <begin position="495"/>
        <end position="566"/>
    </location>
</feature>
<dbReference type="Pfam" id="PF07730">
    <property type="entry name" value="HisKA_3"/>
    <property type="match status" value="1"/>
</dbReference>
<dbReference type="CDD" id="cd00130">
    <property type="entry name" value="PAS"/>
    <property type="match status" value="2"/>
</dbReference>
<keyword evidence="5" id="KW-0472">Membrane</keyword>
<dbReference type="SUPFAM" id="SSF55874">
    <property type="entry name" value="ATPase domain of HSP90 chaperone/DNA topoisomerase II/histidine kinase"/>
    <property type="match status" value="1"/>
</dbReference>
<dbReference type="SMART" id="SM00086">
    <property type="entry name" value="PAC"/>
    <property type="match status" value="3"/>
</dbReference>
<evidence type="ECO:0000259" key="8">
    <source>
        <dbReference type="PROSITE" id="PS50113"/>
    </source>
</evidence>
<sequence length="838" mass="92967">MPGPAGVGAAVRSPPAMLTSATTVVPYLLVMAGIGVIALHYLKRINDHRYQVSRLALAKRYEILVKHANDCIIISDARRRIIDVNKRCQIIYGYRPEEMLAMTDDRLRSPAARAMLSLPSAAGEDGGPLLYEDHHRRKDGSVFPVEISEVVIDIDGELQIHRIVRDITERRAQQAHIAQLSLLSITLANVNHAIAHGNSLDEVFTGGCQACVENGGFKLAWIGAADRESGLIHITHRWGEGAEQLDQFEIDIGPDQDDQRCPAATAFLEQRAVICDDLTSNPAWQPHAAQLGIAGAVALPISCNGQPFGVLSVYSKRPNTFSRDAECLLGEIANALSFAMHHFAEQTARQEAQKALKQREEQLLKAEETAKLGHWEIDLETGRPTWSPQIYRLFERNPAFGPGSPEEMYNRYFTVDSARVAQQGIRQAIITGERVQLELELHLPGERTAFHAMVIVPVRNEAGRTVSLHGTLQDITEHKLIEARLGKMASRLAQSAREYEDLYQNAPVGYHSLDKGGTFQRINQTGLHWLGYSREDVIGRMKIFDLLPPESVASFRKAFDNLIAGGETRDLEQKLICKDGSLLPVLLNATAIRSESGHFLMSRSTAYNMTEREKTESERETYLRRLAQLSRRLVNMQEEERRRLSALLHDRTSPNLAAIGLNLSVLAMPGSTDLSPELVERLEDIRALVDDTTASIREISADLRPPLLDYAGLQPTLESYLHQFSKRTGTSARFASKLLTRPTPEHETLLFRIAQEALTNIAKHADATAVDVALKNKKEKVVLTIRDDGNGFDPDTLGRNGHSVGLGMLNMREMTEFAGGSFTIESSPAQGTLIRVEI</sequence>
<dbReference type="InterPro" id="IPR003594">
    <property type="entry name" value="HATPase_dom"/>
</dbReference>
<name>A0ABS9K675_9RHOO</name>
<evidence type="ECO:0000256" key="3">
    <source>
        <dbReference type="ARBA" id="ARBA00023012"/>
    </source>
</evidence>
<dbReference type="InterPro" id="IPR000014">
    <property type="entry name" value="PAS"/>
</dbReference>
<dbReference type="Proteomes" id="UP001165384">
    <property type="component" value="Unassembled WGS sequence"/>
</dbReference>
<dbReference type="SUPFAM" id="SSF55785">
    <property type="entry name" value="PYP-like sensor domain (PAS domain)"/>
    <property type="match status" value="3"/>
</dbReference>
<dbReference type="SUPFAM" id="SSF55781">
    <property type="entry name" value="GAF domain-like"/>
    <property type="match status" value="1"/>
</dbReference>
<reference evidence="9" key="1">
    <citation type="submission" date="2022-01" db="EMBL/GenBank/DDBJ databases">
        <authorList>
            <person name="Jo J.-H."/>
            <person name="Im W.-T."/>
        </authorList>
    </citation>
    <scope>NUCLEOTIDE SEQUENCE</scope>
    <source>
        <strain evidence="9">XY25</strain>
    </source>
</reference>
<protein>
    <submittedName>
        <fullName evidence="9">PAS domain S-box protein</fullName>
    </submittedName>
</protein>
<comment type="caution">
    <text evidence="9">The sequence shown here is derived from an EMBL/GenBank/DDBJ whole genome shotgun (WGS) entry which is preliminary data.</text>
</comment>
<keyword evidence="3" id="KW-0902">Two-component regulatory system</keyword>
<dbReference type="SMART" id="SM00091">
    <property type="entry name" value="PAS"/>
    <property type="match status" value="2"/>
</dbReference>
<dbReference type="Gene3D" id="3.30.565.10">
    <property type="entry name" value="Histidine kinase-like ATPase, C-terminal domain"/>
    <property type="match status" value="1"/>
</dbReference>
<keyword evidence="4" id="KW-0175">Coiled coil</keyword>
<dbReference type="Gene3D" id="3.30.450.40">
    <property type="match status" value="1"/>
</dbReference>
<keyword evidence="5" id="KW-0812">Transmembrane</keyword>
<dbReference type="CDD" id="cd16917">
    <property type="entry name" value="HATPase_UhpB-NarQ-NarX-like"/>
    <property type="match status" value="1"/>
</dbReference>
<evidence type="ECO:0000256" key="1">
    <source>
        <dbReference type="ARBA" id="ARBA00022679"/>
    </source>
</evidence>
<gene>
    <name evidence="9" type="ORF">LZ012_16845</name>
</gene>
<organism evidence="9 10">
    <name type="scientific">Dechloromonas hankyongensis</name>
    <dbReference type="NCBI Taxonomy" id="2908002"/>
    <lineage>
        <taxon>Bacteria</taxon>
        <taxon>Pseudomonadati</taxon>
        <taxon>Pseudomonadota</taxon>
        <taxon>Betaproteobacteria</taxon>
        <taxon>Rhodocyclales</taxon>
        <taxon>Azonexaceae</taxon>
        <taxon>Dechloromonas</taxon>
    </lineage>
</organism>
<dbReference type="PROSITE" id="PS50109">
    <property type="entry name" value="HIS_KIN"/>
    <property type="match status" value="1"/>
</dbReference>
<dbReference type="PROSITE" id="PS50112">
    <property type="entry name" value="PAS"/>
    <property type="match status" value="2"/>
</dbReference>
<dbReference type="Pfam" id="PF02518">
    <property type="entry name" value="HATPase_c"/>
    <property type="match status" value="1"/>
</dbReference>
<dbReference type="InterPro" id="IPR003018">
    <property type="entry name" value="GAF"/>
</dbReference>
<keyword evidence="2" id="KW-0418">Kinase</keyword>
<keyword evidence="1" id="KW-0808">Transferase</keyword>
<keyword evidence="5" id="KW-1133">Transmembrane helix</keyword>
<keyword evidence="10" id="KW-1185">Reference proteome</keyword>
<dbReference type="Gene3D" id="3.30.450.20">
    <property type="entry name" value="PAS domain"/>
    <property type="match status" value="3"/>
</dbReference>
<evidence type="ECO:0000256" key="2">
    <source>
        <dbReference type="ARBA" id="ARBA00022777"/>
    </source>
</evidence>
<evidence type="ECO:0000313" key="9">
    <source>
        <dbReference type="EMBL" id="MCG2578668.1"/>
    </source>
</evidence>
<dbReference type="InterPro" id="IPR001610">
    <property type="entry name" value="PAC"/>
</dbReference>
<feature type="transmembrane region" description="Helical" evidence="5">
    <location>
        <begin position="24"/>
        <end position="42"/>
    </location>
</feature>
<evidence type="ECO:0000259" key="6">
    <source>
        <dbReference type="PROSITE" id="PS50109"/>
    </source>
</evidence>
<evidence type="ECO:0000259" key="7">
    <source>
        <dbReference type="PROSITE" id="PS50112"/>
    </source>
</evidence>
<dbReference type="InterPro" id="IPR036890">
    <property type="entry name" value="HATPase_C_sf"/>
</dbReference>
<feature type="domain" description="PAC" evidence="8">
    <location>
        <begin position="433"/>
        <end position="487"/>
    </location>
</feature>
<accession>A0ABS9K675</accession>
<evidence type="ECO:0000256" key="5">
    <source>
        <dbReference type="SAM" id="Phobius"/>
    </source>
</evidence>
<dbReference type="EMBL" id="JAKLTN010000004">
    <property type="protein sequence ID" value="MCG2578668.1"/>
    <property type="molecule type" value="Genomic_DNA"/>
</dbReference>
<dbReference type="PANTHER" id="PTHR24421">
    <property type="entry name" value="NITRATE/NITRITE SENSOR PROTEIN NARX-RELATED"/>
    <property type="match status" value="1"/>
</dbReference>
<dbReference type="InterPro" id="IPR005467">
    <property type="entry name" value="His_kinase_dom"/>
</dbReference>
<dbReference type="InterPro" id="IPR011712">
    <property type="entry name" value="Sig_transdc_His_kin_sub3_dim/P"/>
</dbReference>
<evidence type="ECO:0000313" key="10">
    <source>
        <dbReference type="Proteomes" id="UP001165384"/>
    </source>
</evidence>
<dbReference type="InterPro" id="IPR000700">
    <property type="entry name" value="PAS-assoc_C"/>
</dbReference>
<evidence type="ECO:0000256" key="4">
    <source>
        <dbReference type="SAM" id="Coils"/>
    </source>
</evidence>
<dbReference type="InterPro" id="IPR035965">
    <property type="entry name" value="PAS-like_dom_sf"/>
</dbReference>
<dbReference type="PANTHER" id="PTHR24421:SF58">
    <property type="entry name" value="SIGNAL TRANSDUCTION HISTIDINE-PROTEIN KINASE_PHOSPHATASE UHPB"/>
    <property type="match status" value="1"/>
</dbReference>